<dbReference type="GO" id="GO:0016831">
    <property type="term" value="F:carboxy-lyase activity"/>
    <property type="evidence" value="ECO:0007669"/>
    <property type="project" value="TreeGrafter"/>
</dbReference>
<dbReference type="InterPro" id="IPR036551">
    <property type="entry name" value="Flavin_trans-like"/>
</dbReference>
<dbReference type="EMBL" id="UOFT01000034">
    <property type="protein sequence ID" value="VAW93733.1"/>
    <property type="molecule type" value="Genomic_DNA"/>
</dbReference>
<sequence>MSHSAPIILAMTGASGACYGLRLLETLLKDGRQVYFLISKAAQAVFAMETDLDIPSRPQEAQAYLTEYYKAKPDQIIVYGREQWSSPVASGSHKAEHMIVCPCTTGTLSAIAQGASNNLMQRAADVMIKEQRKLMLVVREMPFSAIHIENMLKLAQLGVTIMPANPGFYQKPQGITDLVDFVVARILDHIGVEHSLLPRWGLEP</sequence>
<dbReference type="InterPro" id="IPR003382">
    <property type="entry name" value="Flavoprotein"/>
</dbReference>
<comment type="similarity">
    <text evidence="5">Belongs to the UbiX/PAD1 family.</text>
</comment>
<evidence type="ECO:0000256" key="5">
    <source>
        <dbReference type="ARBA" id="ARBA00060793"/>
    </source>
</evidence>
<keyword evidence="1" id="KW-0637">Prenyltransferase</keyword>
<organism evidence="8">
    <name type="scientific">hydrothermal vent metagenome</name>
    <dbReference type="NCBI Taxonomy" id="652676"/>
    <lineage>
        <taxon>unclassified sequences</taxon>
        <taxon>metagenomes</taxon>
        <taxon>ecological metagenomes</taxon>
    </lineage>
</organism>
<protein>
    <recommendedName>
        <fullName evidence="6">flavin prenyltransferase</fullName>
        <ecNumber evidence="6">2.5.1.129</ecNumber>
    </recommendedName>
</protein>
<dbReference type="PANTHER" id="PTHR43374">
    <property type="entry name" value="FLAVIN PRENYLTRANSFERASE"/>
    <property type="match status" value="1"/>
</dbReference>
<dbReference type="HAMAP" id="MF_01984">
    <property type="entry name" value="ubiX_pad"/>
    <property type="match status" value="1"/>
</dbReference>
<dbReference type="InterPro" id="IPR004507">
    <property type="entry name" value="UbiX-like"/>
</dbReference>
<dbReference type="NCBIfam" id="NF004685">
    <property type="entry name" value="PRK06029.1"/>
    <property type="match status" value="1"/>
</dbReference>
<dbReference type="AlphaFoldDB" id="A0A3B1A0V1"/>
<accession>A0A3B1A0V1</accession>
<evidence type="ECO:0000259" key="7">
    <source>
        <dbReference type="Pfam" id="PF02441"/>
    </source>
</evidence>
<keyword evidence="2" id="KW-0285">Flavoprotein</keyword>
<keyword evidence="3" id="KW-0288">FMN</keyword>
<dbReference type="EC" id="2.5.1.129" evidence="6"/>
<dbReference type="Gene3D" id="3.40.50.1950">
    <property type="entry name" value="Flavin prenyltransferase-like"/>
    <property type="match status" value="1"/>
</dbReference>
<evidence type="ECO:0000256" key="2">
    <source>
        <dbReference type="ARBA" id="ARBA00022630"/>
    </source>
</evidence>
<evidence type="ECO:0000256" key="3">
    <source>
        <dbReference type="ARBA" id="ARBA00022643"/>
    </source>
</evidence>
<gene>
    <name evidence="8" type="ORF">MNBD_GAMMA23-698</name>
</gene>
<dbReference type="GO" id="GO:0106141">
    <property type="term" value="F:flavin prenyltransferase activity"/>
    <property type="evidence" value="ECO:0007669"/>
    <property type="project" value="UniProtKB-EC"/>
</dbReference>
<dbReference type="NCBIfam" id="TIGR00421">
    <property type="entry name" value="ubiX_pad"/>
    <property type="match status" value="1"/>
</dbReference>
<dbReference type="Pfam" id="PF02441">
    <property type="entry name" value="Flavoprotein"/>
    <property type="match status" value="1"/>
</dbReference>
<dbReference type="PANTHER" id="PTHR43374:SF1">
    <property type="entry name" value="FLAVIN PRENYLTRANSFERASE PAD1, MITOCHONDRIAL"/>
    <property type="match status" value="1"/>
</dbReference>
<evidence type="ECO:0000256" key="1">
    <source>
        <dbReference type="ARBA" id="ARBA00022602"/>
    </source>
</evidence>
<name>A0A3B1A0V1_9ZZZZ</name>
<reference evidence="8" key="1">
    <citation type="submission" date="2018-06" db="EMBL/GenBank/DDBJ databases">
        <authorList>
            <person name="Zhirakovskaya E."/>
        </authorList>
    </citation>
    <scope>NUCLEOTIDE SEQUENCE</scope>
</reference>
<feature type="domain" description="Flavoprotein" evidence="7">
    <location>
        <begin position="7"/>
        <end position="189"/>
    </location>
</feature>
<proteinExistence type="inferred from homology"/>
<dbReference type="FunFam" id="3.40.50.1950:FF:000001">
    <property type="entry name" value="Flavin prenyltransferase UbiX"/>
    <property type="match status" value="1"/>
</dbReference>
<keyword evidence="4 8" id="KW-0808">Transferase</keyword>
<evidence type="ECO:0000256" key="4">
    <source>
        <dbReference type="ARBA" id="ARBA00022679"/>
    </source>
</evidence>
<dbReference type="SUPFAM" id="SSF52507">
    <property type="entry name" value="Homo-oligomeric flavin-containing Cys decarboxylases, HFCD"/>
    <property type="match status" value="1"/>
</dbReference>
<evidence type="ECO:0000313" key="8">
    <source>
        <dbReference type="EMBL" id="VAW93733.1"/>
    </source>
</evidence>
<evidence type="ECO:0000256" key="6">
    <source>
        <dbReference type="ARBA" id="ARBA00066834"/>
    </source>
</evidence>